<accession>A0A6A6RB30</accession>
<organism evidence="2 3">
    <name type="scientific">Lophium mytilinum</name>
    <dbReference type="NCBI Taxonomy" id="390894"/>
    <lineage>
        <taxon>Eukaryota</taxon>
        <taxon>Fungi</taxon>
        <taxon>Dikarya</taxon>
        <taxon>Ascomycota</taxon>
        <taxon>Pezizomycotina</taxon>
        <taxon>Dothideomycetes</taxon>
        <taxon>Pleosporomycetidae</taxon>
        <taxon>Mytilinidiales</taxon>
        <taxon>Mytilinidiaceae</taxon>
        <taxon>Lophium</taxon>
    </lineage>
</organism>
<feature type="region of interest" description="Disordered" evidence="1">
    <location>
        <begin position="315"/>
        <end position="337"/>
    </location>
</feature>
<sequence>MAGLPKRKHASRQSEDSQEEQQEAGTGRNNPDPSQTTTVGRPWLGRLRPVKGGAMRGKPKEASHNPAVVRDTENNKEGAEERVSSLEKKSKEALESDAATEQTRGEMGAQDWAERFPPTYSNITIPSEPFVPDTSVGQDVEGGMKAQDWADRFPPSSSLITIPSPEPGIHPNVSGKSASSHDHKRVRVTGPAASSPRSLSQTPQSALAFLDRYSGGRASPIPATCSTITIPSSEPPAQPARGGIVPNRIPRHVETMRAAGHMPDRGGMRGGGRGRGRGRGAGVNREEFPIDYGRRRANSLPSAARRYRAAYYGARGGRNRPARRDLGPEPRPEGGFPDASRLLAARVDPVVAVDSAGNEWHRRPQRTSPATDYFRSLTHAQKAVPTPTDRFSSSRASPERRPPSFSPITTPSSSEPFLAESGVIPEVGMKSTSYSHSRLARLTSSMDRAFQDLTLKSKPYTTIEDLVAAGITFPDRISSGTASTDGFYEAEHELPDELFDADVDVDFDYGITGSAFRHQVQEDVPSVVTFNWQGLPPELQRWVIRKRLGTGATLRQRWQRGPHSNGVAFRRMTTEHSFDDQILSDYMLGSLVSPEFRQMHKEEFWWNNILDVEDCDLLTRTITYLTSSGANSQLRDVIIGSPHGTDIDGLKSLLLEETGLRRLSFPMRNGYDVMGGARHFELVAFFNQDHIMEVFGDFLVRLRRARGKKNLTTDFLPNLDAAYQYHEERVRRHKILKKSDVEPLNEDEIAESSKSIMVRFEDLLEAREEALFGAESAEPEGERDDTPNFPPETEAE</sequence>
<gene>
    <name evidence="2" type="ORF">BU16DRAFT_554068</name>
</gene>
<dbReference type="Proteomes" id="UP000799750">
    <property type="component" value="Unassembled WGS sequence"/>
</dbReference>
<feature type="region of interest" description="Disordered" evidence="1">
    <location>
        <begin position="260"/>
        <end position="282"/>
    </location>
</feature>
<feature type="compositionally biased region" description="Low complexity" evidence="1">
    <location>
        <begin position="154"/>
        <end position="163"/>
    </location>
</feature>
<feature type="compositionally biased region" description="Basic and acidic residues" evidence="1">
    <location>
        <begin position="70"/>
        <end position="94"/>
    </location>
</feature>
<reference evidence="2" key="1">
    <citation type="journal article" date="2020" name="Stud. Mycol.">
        <title>101 Dothideomycetes genomes: a test case for predicting lifestyles and emergence of pathogens.</title>
        <authorList>
            <person name="Haridas S."/>
            <person name="Albert R."/>
            <person name="Binder M."/>
            <person name="Bloem J."/>
            <person name="Labutti K."/>
            <person name="Salamov A."/>
            <person name="Andreopoulos B."/>
            <person name="Baker S."/>
            <person name="Barry K."/>
            <person name="Bills G."/>
            <person name="Bluhm B."/>
            <person name="Cannon C."/>
            <person name="Castanera R."/>
            <person name="Culley D."/>
            <person name="Daum C."/>
            <person name="Ezra D."/>
            <person name="Gonzalez J."/>
            <person name="Henrissat B."/>
            <person name="Kuo A."/>
            <person name="Liang C."/>
            <person name="Lipzen A."/>
            <person name="Lutzoni F."/>
            <person name="Magnuson J."/>
            <person name="Mondo S."/>
            <person name="Nolan M."/>
            <person name="Ohm R."/>
            <person name="Pangilinan J."/>
            <person name="Park H.-J."/>
            <person name="Ramirez L."/>
            <person name="Alfaro M."/>
            <person name="Sun H."/>
            <person name="Tritt A."/>
            <person name="Yoshinaga Y."/>
            <person name="Zwiers L.-H."/>
            <person name="Turgeon B."/>
            <person name="Goodwin S."/>
            <person name="Spatafora J."/>
            <person name="Crous P."/>
            <person name="Grigoriev I."/>
        </authorList>
    </citation>
    <scope>NUCLEOTIDE SEQUENCE</scope>
    <source>
        <strain evidence="2">CBS 269.34</strain>
    </source>
</reference>
<evidence type="ECO:0000313" key="2">
    <source>
        <dbReference type="EMBL" id="KAF2502005.1"/>
    </source>
</evidence>
<feature type="region of interest" description="Disordered" evidence="1">
    <location>
        <begin position="1"/>
        <end position="203"/>
    </location>
</feature>
<feature type="compositionally biased region" description="Low complexity" evidence="1">
    <location>
        <begin position="406"/>
        <end position="417"/>
    </location>
</feature>
<keyword evidence="3" id="KW-1185">Reference proteome</keyword>
<dbReference type="AlphaFoldDB" id="A0A6A6RB30"/>
<feature type="region of interest" description="Disordered" evidence="1">
    <location>
        <begin position="379"/>
        <end position="417"/>
    </location>
</feature>
<name>A0A6A6RB30_9PEZI</name>
<evidence type="ECO:0000313" key="3">
    <source>
        <dbReference type="Proteomes" id="UP000799750"/>
    </source>
</evidence>
<protein>
    <submittedName>
        <fullName evidence="2">Uncharacterized protein</fullName>
    </submittedName>
</protein>
<proteinExistence type="predicted"/>
<dbReference type="EMBL" id="MU004181">
    <property type="protein sequence ID" value="KAF2502005.1"/>
    <property type="molecule type" value="Genomic_DNA"/>
</dbReference>
<evidence type="ECO:0000256" key="1">
    <source>
        <dbReference type="SAM" id="MobiDB-lite"/>
    </source>
</evidence>
<feature type="compositionally biased region" description="Basic and acidic residues" evidence="1">
    <location>
        <begin position="322"/>
        <end position="332"/>
    </location>
</feature>
<feature type="compositionally biased region" description="Basic residues" evidence="1">
    <location>
        <begin position="1"/>
        <end position="11"/>
    </location>
</feature>
<feature type="compositionally biased region" description="Polar residues" evidence="1">
    <location>
        <begin position="27"/>
        <end position="39"/>
    </location>
</feature>
<feature type="region of interest" description="Disordered" evidence="1">
    <location>
        <begin position="771"/>
        <end position="796"/>
    </location>
</feature>